<proteinExistence type="predicted"/>
<dbReference type="InterPro" id="IPR000757">
    <property type="entry name" value="Beta-glucanase-like"/>
</dbReference>
<organism evidence="3 4">
    <name type="scientific">Pseudozyma flocculosa PF-1</name>
    <dbReference type="NCBI Taxonomy" id="1277687"/>
    <lineage>
        <taxon>Eukaryota</taxon>
        <taxon>Fungi</taxon>
        <taxon>Dikarya</taxon>
        <taxon>Basidiomycota</taxon>
        <taxon>Ustilaginomycotina</taxon>
        <taxon>Ustilaginomycetes</taxon>
        <taxon>Ustilaginales</taxon>
        <taxon>Ustilaginaceae</taxon>
        <taxon>Pseudozyma</taxon>
    </lineage>
</organism>
<feature type="signal peptide" evidence="1">
    <location>
        <begin position="1"/>
        <end position="19"/>
    </location>
</feature>
<dbReference type="Pfam" id="PF26113">
    <property type="entry name" value="GH16_XgeA"/>
    <property type="match status" value="1"/>
</dbReference>
<evidence type="ECO:0000259" key="2">
    <source>
        <dbReference type="PROSITE" id="PS51762"/>
    </source>
</evidence>
<dbReference type="InterPro" id="IPR013320">
    <property type="entry name" value="ConA-like_dom_sf"/>
</dbReference>
<evidence type="ECO:0000256" key="1">
    <source>
        <dbReference type="SAM" id="SignalP"/>
    </source>
</evidence>
<dbReference type="GeneID" id="19319035"/>
<dbReference type="SUPFAM" id="SSF49899">
    <property type="entry name" value="Concanavalin A-like lectins/glucanases"/>
    <property type="match status" value="1"/>
</dbReference>
<gene>
    <name evidence="3" type="ORF">PFL1_04935</name>
</gene>
<dbReference type="RefSeq" id="XP_007880656.1">
    <property type="nucleotide sequence ID" value="XM_007882465.1"/>
</dbReference>
<dbReference type="KEGG" id="pfp:PFL1_04935"/>
<feature type="domain" description="GH16" evidence="2">
    <location>
        <begin position="43"/>
        <end position="301"/>
    </location>
</feature>
<dbReference type="GO" id="GO:0009251">
    <property type="term" value="P:glucan catabolic process"/>
    <property type="evidence" value="ECO:0007669"/>
    <property type="project" value="TreeGrafter"/>
</dbReference>
<dbReference type="InterPro" id="IPR050546">
    <property type="entry name" value="Glycosyl_Hydrlase_16"/>
</dbReference>
<keyword evidence="1" id="KW-0732">Signal</keyword>
<dbReference type="Gene3D" id="2.60.120.200">
    <property type="match status" value="1"/>
</dbReference>
<dbReference type="GO" id="GO:0004553">
    <property type="term" value="F:hydrolase activity, hydrolyzing O-glycosyl compounds"/>
    <property type="evidence" value="ECO:0007669"/>
    <property type="project" value="InterPro"/>
</dbReference>
<dbReference type="PROSITE" id="PS51762">
    <property type="entry name" value="GH16_2"/>
    <property type="match status" value="1"/>
</dbReference>
<evidence type="ECO:0000313" key="4">
    <source>
        <dbReference type="Proteomes" id="UP000053664"/>
    </source>
</evidence>
<dbReference type="PANTHER" id="PTHR10963">
    <property type="entry name" value="GLYCOSYL HYDROLASE-RELATED"/>
    <property type="match status" value="1"/>
</dbReference>
<reference evidence="3 4" key="1">
    <citation type="journal article" date="2013" name="Plant Cell">
        <title>The transition from a phytopathogenic smut ancestor to an anamorphic biocontrol agent deciphered by comparative whole-genome analysis.</title>
        <authorList>
            <person name="Lefebvre F."/>
            <person name="Joly D.L."/>
            <person name="Labbe C."/>
            <person name="Teichmann B."/>
            <person name="Linning R."/>
            <person name="Belzile F."/>
            <person name="Bakkeren G."/>
            <person name="Belanger R.R."/>
        </authorList>
    </citation>
    <scope>NUCLEOTIDE SEQUENCE [LARGE SCALE GENOMIC DNA]</scope>
    <source>
        <strain evidence="3 4">PF-1</strain>
    </source>
</reference>
<dbReference type="EMBL" id="KE361639">
    <property type="protein sequence ID" value="EPQ27397.1"/>
    <property type="molecule type" value="Genomic_DNA"/>
</dbReference>
<dbReference type="AlphaFoldDB" id="A0A061H3J8"/>
<dbReference type="PANTHER" id="PTHR10963:SF24">
    <property type="entry name" value="GLYCOSIDASE C21B10.07-RELATED"/>
    <property type="match status" value="1"/>
</dbReference>
<dbReference type="Proteomes" id="UP000053664">
    <property type="component" value="Unassembled WGS sequence"/>
</dbReference>
<dbReference type="HOGENOM" id="CLU_016972_1_0_1"/>
<feature type="chain" id="PRO_5001603334" description="GH16 domain-containing protein" evidence="1">
    <location>
        <begin position="20"/>
        <end position="339"/>
    </location>
</feature>
<sequence>MVFSTLLTSLLAASTAVQAGVIWPSNANTTSMHTLERRAYSRQVYAATPTDFYNVFDFHTEPDPSGGTVQYVDQGTASSLGMIGTGRNGGFRFGVDSHTANANPRKSVRLQSKAGYGYGVYVFDVAHAPVGCGTWPALWTYTRGTWPDGGEIDIYEGVNGVAPNQATLHTGPGCIKAPSALQTGTNVSPTDCNVKDGANGNAGCAVFMPSSNSFGAGLNANGGGVFAMQYVAEGVFVWFWPSSSAPAGTKRGDSRTIDVASWGTPTAAFPFYDGCTASHIDTNQQVTMNIDFCGGFVNSRPGSSCGMVANNAQCIAYVQNNPSAFTEAYFDVNAFAFWA</sequence>
<protein>
    <recommendedName>
        <fullName evidence="2">GH16 domain-containing protein</fullName>
    </recommendedName>
</protein>
<evidence type="ECO:0000313" key="3">
    <source>
        <dbReference type="EMBL" id="EPQ27397.1"/>
    </source>
</evidence>
<name>A0A061H3J8_9BASI</name>
<accession>A0A061H3J8</accession>